<accession>A0A7K1UW20</accession>
<dbReference type="AlphaFoldDB" id="A0A7K1UW20"/>
<evidence type="ECO:0000313" key="1">
    <source>
        <dbReference type="EMBL" id="MVU78583.1"/>
    </source>
</evidence>
<protein>
    <submittedName>
        <fullName evidence="1">Uncharacterized protein</fullName>
    </submittedName>
</protein>
<name>A0A7K1UW20_9NOCA</name>
<comment type="caution">
    <text evidence="1">The sequence shown here is derived from an EMBL/GenBank/DDBJ whole genome shotgun (WGS) entry which is preliminary data.</text>
</comment>
<sequence>MRPTVHTGPPSGNRIWLGLLARIGSQSTDSSLWAGIQPVPDAEPVTTVLAWRPGSESQALQGFLHRAELAARLEVADR</sequence>
<gene>
    <name evidence="1" type="ORF">GPX89_15165</name>
</gene>
<dbReference type="RefSeq" id="WP_157388032.1">
    <property type="nucleotide sequence ID" value="NZ_WRPP01000002.1"/>
</dbReference>
<evidence type="ECO:0000313" key="2">
    <source>
        <dbReference type="Proteomes" id="UP000466794"/>
    </source>
</evidence>
<organism evidence="1 2">
    <name type="scientific">Nocardia terrae</name>
    <dbReference type="NCBI Taxonomy" id="2675851"/>
    <lineage>
        <taxon>Bacteria</taxon>
        <taxon>Bacillati</taxon>
        <taxon>Actinomycetota</taxon>
        <taxon>Actinomycetes</taxon>
        <taxon>Mycobacteriales</taxon>
        <taxon>Nocardiaceae</taxon>
        <taxon>Nocardia</taxon>
    </lineage>
</organism>
<dbReference type="Proteomes" id="UP000466794">
    <property type="component" value="Unassembled WGS sequence"/>
</dbReference>
<reference evidence="1 2" key="1">
    <citation type="submission" date="2019-12" db="EMBL/GenBank/DDBJ databases">
        <title>Nocardia sp. nov. ET3-3 isolated from soil.</title>
        <authorList>
            <person name="Kanchanasin P."/>
            <person name="Tanasupawat S."/>
            <person name="Yuki M."/>
            <person name="Kudo T."/>
        </authorList>
    </citation>
    <scope>NUCLEOTIDE SEQUENCE [LARGE SCALE GENOMIC DNA]</scope>
    <source>
        <strain evidence="1 2">ET3-3</strain>
    </source>
</reference>
<dbReference type="EMBL" id="WRPP01000002">
    <property type="protein sequence ID" value="MVU78583.1"/>
    <property type="molecule type" value="Genomic_DNA"/>
</dbReference>
<keyword evidence="2" id="KW-1185">Reference proteome</keyword>
<proteinExistence type="predicted"/>